<dbReference type="GO" id="GO:0005783">
    <property type="term" value="C:endoplasmic reticulum"/>
    <property type="evidence" value="ECO:0007669"/>
    <property type="project" value="TreeGrafter"/>
</dbReference>
<feature type="transmembrane region" description="Helical" evidence="7">
    <location>
        <begin position="37"/>
        <end position="58"/>
    </location>
</feature>
<dbReference type="GeneID" id="108734165"/>
<protein>
    <submittedName>
        <fullName evidence="9">Cell cycle control protein 50A</fullName>
    </submittedName>
</protein>
<dbReference type="GO" id="GO:0005794">
    <property type="term" value="C:Golgi apparatus"/>
    <property type="evidence" value="ECO:0007669"/>
    <property type="project" value="TreeGrafter"/>
</dbReference>
<evidence type="ECO:0000313" key="9">
    <source>
        <dbReference type="RefSeq" id="XP_025834520.1"/>
    </source>
</evidence>
<keyword evidence="3 7" id="KW-0812">Transmembrane</keyword>
<keyword evidence="5 6" id="KW-0472">Membrane</keyword>
<accession>A0A7F5RF32</accession>
<dbReference type="GO" id="GO:0005886">
    <property type="term" value="C:plasma membrane"/>
    <property type="evidence" value="ECO:0007669"/>
    <property type="project" value="TreeGrafter"/>
</dbReference>
<keyword evidence="8" id="KW-1185">Reference proteome</keyword>
<comment type="similarity">
    <text evidence="2 6">Belongs to the CDC50/LEM3 family.</text>
</comment>
<dbReference type="InParanoid" id="A0A7F5RF32"/>
<dbReference type="Proteomes" id="UP000192223">
    <property type="component" value="Unplaced"/>
</dbReference>
<evidence type="ECO:0000256" key="6">
    <source>
        <dbReference type="PIRNR" id="PIRNR015840"/>
    </source>
</evidence>
<keyword evidence="4 7" id="KW-1133">Transmembrane helix</keyword>
<reference evidence="9" key="1">
    <citation type="submission" date="2025-08" db="UniProtKB">
        <authorList>
            <consortium name="RefSeq"/>
        </authorList>
    </citation>
    <scope>IDENTIFICATION</scope>
    <source>
        <tissue evidence="9">Entire body</tissue>
    </source>
</reference>
<evidence type="ECO:0000313" key="8">
    <source>
        <dbReference type="Proteomes" id="UP000192223"/>
    </source>
</evidence>
<dbReference type="OrthoDB" id="340608at2759"/>
<evidence type="ECO:0000256" key="2">
    <source>
        <dbReference type="ARBA" id="ARBA00009457"/>
    </source>
</evidence>
<dbReference type="PANTHER" id="PTHR10926:SF0">
    <property type="entry name" value="CDC50, ISOFORM A"/>
    <property type="match status" value="1"/>
</dbReference>
<evidence type="ECO:0000256" key="7">
    <source>
        <dbReference type="SAM" id="Phobius"/>
    </source>
</evidence>
<evidence type="ECO:0000256" key="1">
    <source>
        <dbReference type="ARBA" id="ARBA00004141"/>
    </source>
</evidence>
<name>A0A7F5RF32_AGRPL</name>
<comment type="subcellular location">
    <subcellularLocation>
        <location evidence="1">Membrane</location>
        <topology evidence="1">Multi-pass membrane protein</topology>
    </subcellularLocation>
</comment>
<dbReference type="InterPro" id="IPR005045">
    <property type="entry name" value="CDC50/LEM3_fam"/>
</dbReference>
<dbReference type="RefSeq" id="XP_025834520.1">
    <property type="nucleotide sequence ID" value="XM_025978735.1"/>
</dbReference>
<evidence type="ECO:0000256" key="4">
    <source>
        <dbReference type="ARBA" id="ARBA00022989"/>
    </source>
</evidence>
<dbReference type="AlphaFoldDB" id="A0A7F5RF32"/>
<gene>
    <name evidence="9" type="primary">LOC108734165</name>
</gene>
<organism evidence="8 9">
    <name type="scientific">Agrilus planipennis</name>
    <name type="common">Emerald ash borer</name>
    <name type="synonym">Agrilus marcopoli</name>
    <dbReference type="NCBI Taxonomy" id="224129"/>
    <lineage>
        <taxon>Eukaryota</taxon>
        <taxon>Metazoa</taxon>
        <taxon>Ecdysozoa</taxon>
        <taxon>Arthropoda</taxon>
        <taxon>Hexapoda</taxon>
        <taxon>Insecta</taxon>
        <taxon>Pterygota</taxon>
        <taxon>Neoptera</taxon>
        <taxon>Endopterygota</taxon>
        <taxon>Coleoptera</taxon>
        <taxon>Polyphaga</taxon>
        <taxon>Elateriformia</taxon>
        <taxon>Buprestoidea</taxon>
        <taxon>Buprestidae</taxon>
        <taxon>Agrilinae</taxon>
        <taxon>Agrilus</taxon>
    </lineage>
</organism>
<dbReference type="PANTHER" id="PTHR10926">
    <property type="entry name" value="CELL CYCLE CONTROL PROTEIN 50"/>
    <property type="match status" value="1"/>
</dbReference>
<dbReference type="PIRSF" id="PIRSF015840">
    <property type="entry name" value="DUF284_TM_euk"/>
    <property type="match status" value="1"/>
</dbReference>
<dbReference type="KEGG" id="apln:108734165"/>
<dbReference type="Pfam" id="PF03381">
    <property type="entry name" value="CDC50"/>
    <property type="match status" value="1"/>
</dbReference>
<evidence type="ECO:0000256" key="5">
    <source>
        <dbReference type="ARBA" id="ARBA00023136"/>
    </source>
</evidence>
<proteinExistence type="inferred from homology"/>
<sequence length="312" mass="35816">MAIGEDHERKVNRKPADTPFKQQHLQAWQPLFTAGNVYIFFFVISIVAIPLGISILHVSNQVNELVIDYTRCNRTITDSNKTSVDTGIACYEHLSHNNSKCSCTISFKIEQDMMGPVFMYYGLSNYYQNHRRYVKSADEYQILGILSNDVSSECEPFGKAFDIKANKELPIAPCGAIANSLFNDTLTLYKFSNFSERILVPLIRTDIAWAFDKNVNFQNPGFINGSLENAFDGFTKPRNWQKYVWELDIEDPTNNGFQNEDLMVWMRTAGLPSFKKLYRKINHTEPGFENGLLRGDYELIVDYGMLIKYKSI</sequence>
<evidence type="ECO:0000256" key="3">
    <source>
        <dbReference type="ARBA" id="ARBA00022692"/>
    </source>
</evidence>